<accession>A0A3P8E3F2</accession>
<reference evidence="2" key="1">
    <citation type="submission" date="2018-11" db="EMBL/GenBank/DDBJ databases">
        <authorList>
            <consortium name="Pathogen Informatics"/>
        </authorList>
    </citation>
    <scope>NUCLEOTIDE SEQUENCE [LARGE SCALE GENOMIC DNA]</scope>
</reference>
<evidence type="ECO:0000313" key="2">
    <source>
        <dbReference type="EMBL" id="VDP49710.1"/>
    </source>
</evidence>
<sequence length="308" mass="33244">MAVAVGCFPRWVTDMGSMFTKDADIPGHLLDCLNASAKLLDSSTTLAAADVGRFLNGYLVRYESGSEIDKQTSSTWPPLSKDSDVLSRNALGEQGFEDRFSFDGVECLLQDLPMASLSQYDLSSSEAPPTLSKTVPALLDEIFLVECKKLFALFRCCPVCGIAIDAKAGGYARLYLDEGTPTPTVDVACGMCWITKSTQRRWKGVSDEAAKAVAASSGNGATNSVRPKRECSSDSESERPTRAERISSRTSPFCDETSSSHVTSEPYGTPGFMDDAGIKIHLSVIVRPVIDILEWAPTESLLVPFAPE</sequence>
<dbReference type="OrthoDB" id="5876289at2759"/>
<gene>
    <name evidence="2" type="ORF">HPBE_LOCUS25200</name>
</gene>
<organism evidence="2">
    <name type="scientific">Heligmosomoides polygyrus</name>
    <name type="common">Parasitic roundworm</name>
    <dbReference type="NCBI Taxonomy" id="6339"/>
    <lineage>
        <taxon>Eukaryota</taxon>
        <taxon>Metazoa</taxon>
        <taxon>Ecdysozoa</taxon>
        <taxon>Nematoda</taxon>
        <taxon>Chromadorea</taxon>
        <taxon>Rhabditida</taxon>
        <taxon>Rhabditina</taxon>
        <taxon>Rhabditomorpha</taxon>
        <taxon>Strongyloidea</taxon>
        <taxon>Heligmosomidae</taxon>
        <taxon>Heligmosomoides</taxon>
    </lineage>
</organism>
<name>A0A3P8E3F2_HELPZ</name>
<dbReference type="EMBL" id="UZAH01037507">
    <property type="protein sequence ID" value="VDP49710.1"/>
    <property type="molecule type" value="Genomic_DNA"/>
</dbReference>
<feature type="compositionally biased region" description="Polar residues" evidence="1">
    <location>
        <begin position="248"/>
        <end position="263"/>
    </location>
</feature>
<protein>
    <submittedName>
        <fullName evidence="2">Uncharacterized protein</fullName>
    </submittedName>
</protein>
<feature type="compositionally biased region" description="Basic and acidic residues" evidence="1">
    <location>
        <begin position="227"/>
        <end position="247"/>
    </location>
</feature>
<proteinExistence type="predicted"/>
<dbReference type="AlphaFoldDB" id="A0A3P8E3F2"/>
<feature type="compositionally biased region" description="Polar residues" evidence="1">
    <location>
        <begin position="216"/>
        <end position="225"/>
    </location>
</feature>
<evidence type="ECO:0000256" key="1">
    <source>
        <dbReference type="SAM" id="MobiDB-lite"/>
    </source>
</evidence>
<feature type="region of interest" description="Disordered" evidence="1">
    <location>
        <begin position="213"/>
        <end position="270"/>
    </location>
</feature>